<dbReference type="NCBIfam" id="TIGR00347">
    <property type="entry name" value="bioD"/>
    <property type="match status" value="1"/>
</dbReference>
<feature type="binding site" evidence="8">
    <location>
        <begin position="13"/>
        <end position="18"/>
    </location>
    <ligand>
        <name>ATP</name>
        <dbReference type="ChEBI" id="CHEBI:30616"/>
    </ligand>
</feature>
<evidence type="ECO:0000256" key="7">
    <source>
        <dbReference type="ARBA" id="ARBA00022842"/>
    </source>
</evidence>
<comment type="caution">
    <text evidence="8">Lacks conserved residue(s) required for the propagation of feature annotation.</text>
</comment>
<evidence type="ECO:0000256" key="8">
    <source>
        <dbReference type="HAMAP-Rule" id="MF_00336"/>
    </source>
</evidence>
<keyword evidence="3 8" id="KW-0479">Metal-binding</keyword>
<dbReference type="FunFam" id="3.40.50.300:FF:000292">
    <property type="entry name" value="ATP-dependent dethiobiotin synthetase BioD"/>
    <property type="match status" value="1"/>
</dbReference>
<dbReference type="AlphaFoldDB" id="A0A1R4B324"/>
<dbReference type="GO" id="GO:0000287">
    <property type="term" value="F:magnesium ion binding"/>
    <property type="evidence" value="ECO:0007669"/>
    <property type="project" value="UniProtKB-UniRule"/>
</dbReference>
<keyword evidence="1 8" id="KW-0963">Cytoplasm</keyword>
<evidence type="ECO:0000256" key="5">
    <source>
        <dbReference type="ARBA" id="ARBA00022756"/>
    </source>
</evidence>
<proteinExistence type="inferred from homology"/>
<dbReference type="UniPathway" id="UPA00078">
    <property type="reaction ID" value="UER00161"/>
</dbReference>
<keyword evidence="4 8" id="KW-0547">Nucleotide-binding</keyword>
<organism evidence="9 10">
    <name type="scientific">Vibrio palustris</name>
    <dbReference type="NCBI Taxonomy" id="1918946"/>
    <lineage>
        <taxon>Bacteria</taxon>
        <taxon>Pseudomonadati</taxon>
        <taxon>Pseudomonadota</taxon>
        <taxon>Gammaproteobacteria</taxon>
        <taxon>Vibrionales</taxon>
        <taxon>Vibrionaceae</taxon>
        <taxon>Vibrio</taxon>
    </lineage>
</organism>
<accession>A0A1R4B324</accession>
<dbReference type="Proteomes" id="UP000189475">
    <property type="component" value="Unassembled WGS sequence"/>
</dbReference>
<reference evidence="9 10" key="1">
    <citation type="submission" date="2017-02" db="EMBL/GenBank/DDBJ databases">
        <authorList>
            <person name="Peterson S.W."/>
        </authorList>
    </citation>
    <scope>NUCLEOTIDE SEQUENCE [LARGE SCALE GENOMIC DNA]</scope>
    <source>
        <strain evidence="9 10">CECT 9027</strain>
    </source>
</reference>
<dbReference type="HAMAP" id="MF_00336">
    <property type="entry name" value="BioD"/>
    <property type="match status" value="1"/>
</dbReference>
<dbReference type="EC" id="6.3.3.3" evidence="8"/>
<dbReference type="CDD" id="cd03109">
    <property type="entry name" value="DTBS"/>
    <property type="match status" value="1"/>
</dbReference>
<dbReference type="InterPro" id="IPR004472">
    <property type="entry name" value="DTB_synth_BioD"/>
</dbReference>
<sequence>MSQGFFVTGTDTGVGKTVVTKALLHAFAEQKLTTLGYKPISLGCDETECGYRNQDAVHLMQAATEEADYCDINPYMLTLQTSPHIAAHHDGVVIDFTQLDDALTKHSAHADVLLVDGVGGWRVPLSDTMCLSQWVVHAKLPVILVVGIQVGCLNHALLTAEAIRADGLEIAGWVANRINPGTEHYAEIIETLERQLHTPKLGEIPYVPSALRRELSRYININILVNGK</sequence>
<dbReference type="PANTHER" id="PTHR43210">
    <property type="entry name" value="DETHIOBIOTIN SYNTHETASE"/>
    <property type="match status" value="1"/>
</dbReference>
<comment type="catalytic activity">
    <reaction evidence="8">
        <text>(7R,8S)-7,8-diammoniononanoate + CO2 + ATP = (4R,5S)-dethiobiotin + ADP + phosphate + 3 H(+)</text>
        <dbReference type="Rhea" id="RHEA:15805"/>
        <dbReference type="ChEBI" id="CHEBI:15378"/>
        <dbReference type="ChEBI" id="CHEBI:16526"/>
        <dbReference type="ChEBI" id="CHEBI:30616"/>
        <dbReference type="ChEBI" id="CHEBI:43474"/>
        <dbReference type="ChEBI" id="CHEBI:149469"/>
        <dbReference type="ChEBI" id="CHEBI:149473"/>
        <dbReference type="ChEBI" id="CHEBI:456216"/>
        <dbReference type="EC" id="6.3.3.3"/>
    </reaction>
</comment>
<keyword evidence="7 8" id="KW-0460">Magnesium</keyword>
<comment type="subcellular location">
    <subcellularLocation>
        <location evidence="8">Cytoplasm</location>
    </subcellularLocation>
</comment>
<dbReference type="RefSeq" id="WP_077313323.1">
    <property type="nucleotide sequence ID" value="NZ_AP024887.1"/>
</dbReference>
<feature type="active site" evidence="8">
    <location>
        <position position="38"/>
    </location>
</feature>
<evidence type="ECO:0000313" key="9">
    <source>
        <dbReference type="EMBL" id="SJL83318.1"/>
    </source>
</evidence>
<comment type="cofactor">
    <cofactor evidence="8">
        <name>Mg(2+)</name>
        <dbReference type="ChEBI" id="CHEBI:18420"/>
    </cofactor>
</comment>
<keyword evidence="2 8" id="KW-0436">Ligase</keyword>
<comment type="subunit">
    <text evidence="8">Homodimer.</text>
</comment>
<evidence type="ECO:0000256" key="6">
    <source>
        <dbReference type="ARBA" id="ARBA00022840"/>
    </source>
</evidence>
<comment type="pathway">
    <text evidence="8">Cofactor biosynthesis; biotin biosynthesis; biotin from 7,8-diaminononanoate: step 1/2.</text>
</comment>
<evidence type="ECO:0000256" key="1">
    <source>
        <dbReference type="ARBA" id="ARBA00022490"/>
    </source>
</evidence>
<evidence type="ECO:0000313" key="10">
    <source>
        <dbReference type="Proteomes" id="UP000189475"/>
    </source>
</evidence>
<dbReference type="Pfam" id="PF13500">
    <property type="entry name" value="AAA_26"/>
    <property type="match status" value="1"/>
</dbReference>
<feature type="binding site" evidence="8">
    <location>
        <position position="55"/>
    </location>
    <ligand>
        <name>ATP</name>
        <dbReference type="ChEBI" id="CHEBI:30616"/>
    </ligand>
</feature>
<dbReference type="GO" id="GO:0005829">
    <property type="term" value="C:cytosol"/>
    <property type="evidence" value="ECO:0007669"/>
    <property type="project" value="TreeGrafter"/>
</dbReference>
<evidence type="ECO:0000256" key="3">
    <source>
        <dbReference type="ARBA" id="ARBA00022723"/>
    </source>
</evidence>
<dbReference type="OrthoDB" id="9802097at2"/>
<feature type="binding site" evidence="8">
    <location>
        <position position="17"/>
    </location>
    <ligand>
        <name>Mg(2+)</name>
        <dbReference type="ChEBI" id="CHEBI:18420"/>
    </ligand>
</feature>
<feature type="binding site" evidence="8">
    <location>
        <begin position="205"/>
        <end position="207"/>
    </location>
    <ligand>
        <name>ATP</name>
        <dbReference type="ChEBI" id="CHEBI:30616"/>
    </ligand>
</feature>
<dbReference type="Gene3D" id="3.40.50.300">
    <property type="entry name" value="P-loop containing nucleotide triphosphate hydrolases"/>
    <property type="match status" value="1"/>
</dbReference>
<dbReference type="GO" id="GO:0009102">
    <property type="term" value="P:biotin biosynthetic process"/>
    <property type="evidence" value="ECO:0007669"/>
    <property type="project" value="UniProtKB-UniRule"/>
</dbReference>
<dbReference type="PANTHER" id="PTHR43210:SF5">
    <property type="entry name" value="DETHIOBIOTIN SYNTHETASE"/>
    <property type="match status" value="1"/>
</dbReference>
<comment type="function">
    <text evidence="8">Catalyzes a mechanistically unusual reaction, the ATP-dependent insertion of CO2 between the N7 and N8 nitrogen atoms of 7,8-diaminopelargonic acid (DAPA, also called 7,8-diammoniononanoate) to form a ureido ring.</text>
</comment>
<feature type="binding site" evidence="8">
    <location>
        <position position="55"/>
    </location>
    <ligand>
        <name>Mg(2+)</name>
        <dbReference type="ChEBI" id="CHEBI:18420"/>
    </ligand>
</feature>
<keyword evidence="5 8" id="KW-0093">Biotin biosynthesis</keyword>
<dbReference type="PIRSF" id="PIRSF006755">
    <property type="entry name" value="DTB_synth"/>
    <property type="match status" value="1"/>
</dbReference>
<feature type="binding site" evidence="8">
    <location>
        <begin position="176"/>
        <end position="177"/>
    </location>
    <ligand>
        <name>ATP</name>
        <dbReference type="ChEBI" id="CHEBI:30616"/>
    </ligand>
</feature>
<dbReference type="STRING" id="1918946.VPAL9027_01284"/>
<dbReference type="GO" id="GO:0004141">
    <property type="term" value="F:dethiobiotin synthase activity"/>
    <property type="evidence" value="ECO:0007669"/>
    <property type="project" value="UniProtKB-UniRule"/>
</dbReference>
<gene>
    <name evidence="9" type="primary">bioD1</name>
    <name evidence="8" type="synonym">bioD</name>
    <name evidence="9" type="ORF">VPAL9027_01284</name>
</gene>
<dbReference type="SUPFAM" id="SSF52540">
    <property type="entry name" value="P-loop containing nucleoside triphosphate hydrolases"/>
    <property type="match status" value="1"/>
</dbReference>
<dbReference type="GO" id="GO:0042803">
    <property type="term" value="F:protein homodimerization activity"/>
    <property type="evidence" value="ECO:0007669"/>
    <property type="project" value="UniProtKB-ARBA"/>
</dbReference>
<dbReference type="GO" id="GO:0005524">
    <property type="term" value="F:ATP binding"/>
    <property type="evidence" value="ECO:0007669"/>
    <property type="project" value="UniProtKB-UniRule"/>
</dbReference>
<name>A0A1R4B324_9VIBR</name>
<comment type="similarity">
    <text evidence="8">Belongs to the dethiobiotin synthetase family.</text>
</comment>
<keyword evidence="10" id="KW-1185">Reference proteome</keyword>
<dbReference type="InterPro" id="IPR027417">
    <property type="entry name" value="P-loop_NTPase"/>
</dbReference>
<protein>
    <recommendedName>
        <fullName evidence="8">ATP-dependent dethiobiotin synthetase BioD</fullName>
        <ecNumber evidence="8">6.3.3.3</ecNumber>
    </recommendedName>
    <alternativeName>
        <fullName evidence="8">DTB synthetase</fullName>
        <shortName evidence="8">DTBS</shortName>
    </alternativeName>
    <alternativeName>
        <fullName evidence="8">Dethiobiotin synthase</fullName>
    </alternativeName>
</protein>
<dbReference type="EMBL" id="FUFT01000002">
    <property type="protein sequence ID" value="SJL83318.1"/>
    <property type="molecule type" value="Genomic_DNA"/>
</dbReference>
<keyword evidence="6 8" id="KW-0067">ATP-binding</keyword>
<evidence type="ECO:0000256" key="4">
    <source>
        <dbReference type="ARBA" id="ARBA00022741"/>
    </source>
</evidence>
<evidence type="ECO:0000256" key="2">
    <source>
        <dbReference type="ARBA" id="ARBA00022598"/>
    </source>
</evidence>